<feature type="transmembrane region" description="Helical" evidence="1">
    <location>
        <begin position="540"/>
        <end position="561"/>
    </location>
</feature>
<feature type="transmembrane region" description="Helical" evidence="1">
    <location>
        <begin position="442"/>
        <end position="467"/>
    </location>
</feature>
<keyword evidence="1" id="KW-0812">Transmembrane</keyword>
<feature type="transmembrane region" description="Helical" evidence="1">
    <location>
        <begin position="403"/>
        <end position="430"/>
    </location>
</feature>
<name>W6A6U7_9MOLU</name>
<accession>W6A6U7</accession>
<feature type="transmembrane region" description="Helical" evidence="1">
    <location>
        <begin position="369"/>
        <end position="391"/>
    </location>
</feature>
<keyword evidence="1" id="KW-0472">Membrane</keyword>
<dbReference type="OrthoDB" id="389275at2"/>
<feature type="transmembrane region" description="Helical" evidence="1">
    <location>
        <begin position="487"/>
        <end position="509"/>
    </location>
</feature>
<gene>
    <name evidence="2" type="ORF">SCULI_v1c02640</name>
</gene>
<sequence length="594" mass="67621">MINVGQSNRKITKIVAGSLMLLTIFLIFIRLFFSGLGTYGRWNQWDYARDPNTGSVIEDGGYQSAGFDMLYVILLFFSYFGVVITTITALWFFVLAFFDKTNVHTNKFTKYTSGLAITVWNLTSMVVFLFILLPTSVKDGSFDGTNMDPSWWISNLILYVVIPLFTFVFFAFYYEGRTNMKLVDVFKIKQIMSILLLPIIYFALISAKSYLLYSTYVSEYADKYANIISLWVYPFLNFNQTTMGLNSGIIFAIVIIIALVSLMGLSTGLLALTLKVDGKKFNNEAYKVEETEFNNSKSLMTLKDFKTTKHYFKLVVALASAAMLVLALYSSYASANGDEGNRYNKFVLFNEGDENPIRIGGDLITSWNFALGMFTFQSNLLVSAWFIVAFIKGGNEHKGKFTNYQWSLAISGYITVTFIIFNCLMLPTIHTAGTVDGNQATLSWWIVNILLHTVFPLCMIFYFVFWYKKENFGTTKELFSKRRVIAIISYPIFYALFILVRGEILFASWGQNYWYSKGAWLWPYPFLNVRNSGWLGLPGWGALIFAVGLISSILIGTSSLYNWSVNKLELKANNKVEKQPKKVIKKDTKKAANK</sequence>
<dbReference type="KEGG" id="scq:SCULI_v1c02640"/>
<feature type="transmembrane region" description="Helical" evidence="1">
    <location>
        <begin position="194"/>
        <end position="213"/>
    </location>
</feature>
<dbReference type="PATRIC" id="fig|1276246.3.peg.263"/>
<dbReference type="eggNOG" id="ENOG50345YT">
    <property type="taxonomic scope" value="Bacteria"/>
</dbReference>
<feature type="transmembrane region" description="Helical" evidence="1">
    <location>
        <begin position="12"/>
        <end position="33"/>
    </location>
</feature>
<dbReference type="EMBL" id="CP006681">
    <property type="protein sequence ID" value="AHI52605.1"/>
    <property type="molecule type" value="Genomic_DNA"/>
</dbReference>
<evidence type="ECO:0000313" key="2">
    <source>
        <dbReference type="EMBL" id="AHI52605.1"/>
    </source>
</evidence>
<evidence type="ECO:0000313" key="3">
    <source>
        <dbReference type="Proteomes" id="UP000019267"/>
    </source>
</evidence>
<feature type="transmembrane region" description="Helical" evidence="1">
    <location>
        <begin position="249"/>
        <end position="272"/>
    </location>
</feature>
<feature type="transmembrane region" description="Helical" evidence="1">
    <location>
        <begin position="110"/>
        <end position="132"/>
    </location>
</feature>
<feature type="transmembrane region" description="Helical" evidence="1">
    <location>
        <begin position="152"/>
        <end position="174"/>
    </location>
</feature>
<dbReference type="STRING" id="1276246.SCULI_v1c02640"/>
<keyword evidence="1" id="KW-1133">Transmembrane helix</keyword>
<proteinExistence type="predicted"/>
<evidence type="ECO:0000256" key="1">
    <source>
        <dbReference type="SAM" id="Phobius"/>
    </source>
</evidence>
<keyword evidence="3" id="KW-1185">Reference proteome</keyword>
<dbReference type="AlphaFoldDB" id="W6A6U7"/>
<dbReference type="Proteomes" id="UP000019267">
    <property type="component" value="Chromosome"/>
</dbReference>
<dbReference type="HOGENOM" id="CLU_483877_0_0_14"/>
<reference evidence="2 3" key="1">
    <citation type="journal article" date="2014" name="Genome Biol. Evol.">
        <title>Molecular evolution of the substrate utilization strategies and putative virulence factors in mosquito-associated Spiroplasma species.</title>
        <authorList>
            <person name="Chang T.H."/>
            <person name="Lo W.S."/>
            <person name="Ku C."/>
            <person name="Chen L.L."/>
            <person name="Kuo C.H."/>
        </authorList>
    </citation>
    <scope>NUCLEOTIDE SEQUENCE [LARGE SCALE GENOMIC DNA]</scope>
    <source>
        <strain evidence="2">AES-1</strain>
    </source>
</reference>
<dbReference type="RefSeq" id="WP_025362847.1">
    <property type="nucleotide sequence ID" value="NZ_CP006681.1"/>
</dbReference>
<protein>
    <recommendedName>
        <fullName evidence="4">Transmembrane protein</fullName>
    </recommendedName>
</protein>
<feature type="transmembrane region" description="Helical" evidence="1">
    <location>
        <begin position="69"/>
        <end position="98"/>
    </location>
</feature>
<feature type="transmembrane region" description="Helical" evidence="1">
    <location>
        <begin position="311"/>
        <end position="332"/>
    </location>
</feature>
<organism evidence="2 3">
    <name type="scientific">Spiroplasma culicicola AES-1</name>
    <dbReference type="NCBI Taxonomy" id="1276246"/>
    <lineage>
        <taxon>Bacteria</taxon>
        <taxon>Bacillati</taxon>
        <taxon>Mycoplasmatota</taxon>
        <taxon>Mollicutes</taxon>
        <taxon>Entomoplasmatales</taxon>
        <taxon>Spiroplasmataceae</taxon>
        <taxon>Spiroplasma</taxon>
    </lineage>
</organism>
<evidence type="ECO:0008006" key="4">
    <source>
        <dbReference type="Google" id="ProtNLM"/>
    </source>
</evidence>